<dbReference type="PANTHER" id="PTHR33546">
    <property type="entry name" value="LARGE, MULTIFUNCTIONAL SECRETED PROTEIN-RELATED"/>
    <property type="match status" value="1"/>
</dbReference>
<dbReference type="Pfam" id="PF23500">
    <property type="entry name" value="DUF7133"/>
    <property type="match status" value="1"/>
</dbReference>
<evidence type="ECO:0000256" key="2">
    <source>
        <dbReference type="ARBA" id="ARBA00022723"/>
    </source>
</evidence>
<dbReference type="InterPro" id="IPR055557">
    <property type="entry name" value="DUF7133"/>
</dbReference>
<dbReference type="Gene3D" id="2.120.10.30">
    <property type="entry name" value="TolB, C-terminal domain"/>
    <property type="match status" value="1"/>
</dbReference>
<dbReference type="NCBIfam" id="TIGR02603">
    <property type="entry name" value="CxxCH_TIGR02603"/>
    <property type="match status" value="1"/>
</dbReference>
<dbReference type="EMBL" id="JAUKPO010000004">
    <property type="protein sequence ID" value="MDO1446531.1"/>
    <property type="molecule type" value="Genomic_DNA"/>
</dbReference>
<dbReference type="PANTHER" id="PTHR33546:SF1">
    <property type="entry name" value="LARGE, MULTIFUNCTIONAL SECRETED PROTEIN"/>
    <property type="match status" value="1"/>
</dbReference>
<evidence type="ECO:0000313" key="6">
    <source>
        <dbReference type="EMBL" id="MDO1446531.1"/>
    </source>
</evidence>
<organism evidence="6 7">
    <name type="scientific">Rhodocytophaga aerolata</name>
    <dbReference type="NCBI Taxonomy" id="455078"/>
    <lineage>
        <taxon>Bacteria</taxon>
        <taxon>Pseudomonadati</taxon>
        <taxon>Bacteroidota</taxon>
        <taxon>Cytophagia</taxon>
        <taxon>Cytophagales</taxon>
        <taxon>Rhodocytophagaceae</taxon>
        <taxon>Rhodocytophaga</taxon>
    </lineage>
</organism>
<keyword evidence="7" id="KW-1185">Reference proteome</keyword>
<name>A0ABT8R4C2_9BACT</name>
<dbReference type="InterPro" id="IPR011042">
    <property type="entry name" value="6-blade_b-propeller_TolB-like"/>
</dbReference>
<dbReference type="Proteomes" id="UP001168528">
    <property type="component" value="Unassembled WGS sequence"/>
</dbReference>
<keyword evidence="2 4" id="KW-0479">Metal-binding</keyword>
<protein>
    <submittedName>
        <fullName evidence="6">C-type cytochrome</fullName>
    </submittedName>
</protein>
<evidence type="ECO:0000313" key="7">
    <source>
        <dbReference type="Proteomes" id="UP001168528"/>
    </source>
</evidence>
<evidence type="ECO:0000256" key="4">
    <source>
        <dbReference type="PROSITE-ProRule" id="PRU00433"/>
    </source>
</evidence>
<sequence length="1012" mass="111455">MTTPFFQLMKIRCLPGVPFIFAFLLAGCQPSKKDTSSSALHSLASFELEPGFKIELVASEPLISDPVAVEIDEFGRLYVVEMHGYPLDKSGTGNIKLLSDTDGDGQMDHSTTFADKLTLPTGILRWKKGILVTDPPHVLYLEDSNNDGKADIRKTVLSGFAVSNPQHNVNNPILGIDNWIYLGHESAVTAKVYTEEFGDQGKEITYPGQPNAPTLPQNARGRSVRFRPDSYQLEMTSSNTQFGHSFDAWGNHLLVTNYNHIFQEVFSAPYLNRNPDLLVSTTTQSLSDHGDAAEVFPITQNPQHQLLTDVGVITSACGITAYLGNAFPTVYDSVVFVAEPVSNLIHADRIHSNGSSFTASRLNPQKEFLASTDAWFRPVNMYIGPDGALYIVDYYRQIIEHPEWMADDVVKSGALYNGTDKGRIYRISTTDAKAASWTKGLALGKATNEQLVEYLSHSNIWWRRNAQRLLVDRNSKASVPTLEQLAKKGSSPLGRLHALWTLEGMKQLSPDLIRVALQDSVPGIRENAIKLAELQLASTPVLAQDLLNLQSDSNAKVRYQLLCTLGFIDSPQAALARQKLLFGDIQDEWVQIAALSATSSQQSGLLEAVLKNFDPSNAAHASLVSRLSAMAGASQQPEQIRQLIQKSITPYDKKAATWQASLLEGLAQGLQSKEIQPATWKQEINLVNQAFFRHPSLPVRKAIVSLLKVTGLPEAAIAQTSLQQARKKAEAHGLPAEERAVFIQYLSLGNPQEHSTFLTSCISPAEPLPVQLAALEALSVVPGESVSQYLLQHWPSLTPELRDPAITTFLSDPERVKLLLDAIERGQIQASGVGWRRSVSLMWHTDETLRSRARMLFTKNDKQEQEVIQQYQTALTLKGNPQPGKQVFEQNCMVCHQMAGAGTAFGPDLASIKNRRPASIMQDILNPNQSIADGYDLWMVELTNGESLQGIISSETPTAITLRTTGGQQSTIARQAIKEIQALNMSAMPAGLEKQLNHQQMADLLAYLKQLK</sequence>
<dbReference type="InterPro" id="IPR013428">
    <property type="entry name" value="Membrane-bound_put_N"/>
</dbReference>
<dbReference type="InterPro" id="IPR013427">
    <property type="entry name" value="Haem-bd_dom_put"/>
</dbReference>
<dbReference type="PROSITE" id="PS51007">
    <property type="entry name" value="CYTC"/>
    <property type="match status" value="1"/>
</dbReference>
<feature type="domain" description="Cytochrome c" evidence="5">
    <location>
        <begin position="879"/>
        <end position="1012"/>
    </location>
</feature>
<dbReference type="InterPro" id="IPR011989">
    <property type="entry name" value="ARM-like"/>
</dbReference>
<keyword evidence="1 4" id="KW-0349">Heme</keyword>
<dbReference type="Gene3D" id="1.10.760.10">
    <property type="entry name" value="Cytochrome c-like domain"/>
    <property type="match status" value="1"/>
</dbReference>
<evidence type="ECO:0000256" key="3">
    <source>
        <dbReference type="ARBA" id="ARBA00023004"/>
    </source>
</evidence>
<dbReference type="SUPFAM" id="SSF46626">
    <property type="entry name" value="Cytochrome c"/>
    <property type="match status" value="1"/>
</dbReference>
<dbReference type="SUPFAM" id="SSF48371">
    <property type="entry name" value="ARM repeat"/>
    <property type="match status" value="1"/>
</dbReference>
<gene>
    <name evidence="6" type="ORF">Q0590_09740</name>
</gene>
<dbReference type="InterPro" id="IPR009056">
    <property type="entry name" value="Cyt_c-like_dom"/>
</dbReference>
<dbReference type="Gene3D" id="1.25.10.10">
    <property type="entry name" value="Leucine-rich Repeat Variant"/>
    <property type="match status" value="1"/>
</dbReference>
<dbReference type="RefSeq" id="WP_302037334.1">
    <property type="nucleotide sequence ID" value="NZ_JAUKPO010000004.1"/>
</dbReference>
<dbReference type="Pfam" id="PF00034">
    <property type="entry name" value="Cytochrom_C"/>
    <property type="match status" value="1"/>
</dbReference>
<reference evidence="6" key="1">
    <citation type="submission" date="2023-07" db="EMBL/GenBank/DDBJ databases">
        <title>The genome sequence of Rhodocytophaga aerolata KACC 12507.</title>
        <authorList>
            <person name="Zhang X."/>
        </authorList>
    </citation>
    <scope>NUCLEOTIDE SEQUENCE</scope>
    <source>
        <strain evidence="6">KACC 12507</strain>
    </source>
</reference>
<dbReference type="SUPFAM" id="SSF63829">
    <property type="entry name" value="Calcium-dependent phosphotriesterase"/>
    <property type="match status" value="1"/>
</dbReference>
<dbReference type="InterPro" id="IPR036909">
    <property type="entry name" value="Cyt_c-like_dom_sf"/>
</dbReference>
<evidence type="ECO:0000259" key="5">
    <source>
        <dbReference type="PROSITE" id="PS51007"/>
    </source>
</evidence>
<accession>A0ABT8R4C2</accession>
<keyword evidence="3 4" id="KW-0408">Iron</keyword>
<proteinExistence type="predicted"/>
<evidence type="ECO:0000256" key="1">
    <source>
        <dbReference type="ARBA" id="ARBA00022617"/>
    </source>
</evidence>
<dbReference type="NCBIfam" id="TIGR02604">
    <property type="entry name" value="Piru_Ver_Nterm"/>
    <property type="match status" value="1"/>
</dbReference>
<comment type="caution">
    <text evidence="6">The sequence shown here is derived from an EMBL/GenBank/DDBJ whole genome shotgun (WGS) entry which is preliminary data.</text>
</comment>
<dbReference type="InterPro" id="IPR016024">
    <property type="entry name" value="ARM-type_fold"/>
</dbReference>